<evidence type="ECO:0000256" key="4">
    <source>
        <dbReference type="SAM" id="MobiDB-lite"/>
    </source>
</evidence>
<dbReference type="GO" id="GO:0005730">
    <property type="term" value="C:nucleolus"/>
    <property type="evidence" value="ECO:0007669"/>
    <property type="project" value="UniProtKB-SubCell"/>
</dbReference>
<evidence type="ECO:0000256" key="3">
    <source>
        <dbReference type="ARBA" id="ARBA00023242"/>
    </source>
</evidence>
<evidence type="ECO:0000313" key="7">
    <source>
        <dbReference type="Proteomes" id="UP000076738"/>
    </source>
</evidence>
<proteinExistence type="inferred from homology"/>
<dbReference type="Proteomes" id="UP000076738">
    <property type="component" value="Unassembled WGS sequence"/>
</dbReference>
<keyword evidence="7" id="KW-1185">Reference proteome</keyword>
<dbReference type="PROSITE" id="PS51366">
    <property type="entry name" value="MI"/>
    <property type="match status" value="1"/>
</dbReference>
<evidence type="ECO:0000256" key="2">
    <source>
        <dbReference type="ARBA" id="ARBA00006856"/>
    </source>
</evidence>
<dbReference type="Pfam" id="PF02847">
    <property type="entry name" value="MA3"/>
    <property type="match status" value="1"/>
</dbReference>
<feature type="compositionally biased region" description="Low complexity" evidence="4">
    <location>
        <begin position="57"/>
        <end position="69"/>
    </location>
</feature>
<dbReference type="Gene3D" id="1.25.40.180">
    <property type="match status" value="1"/>
</dbReference>
<dbReference type="PANTHER" id="PTHR18034:SF4">
    <property type="entry name" value="NUCLEOLAR MIF4G DOMAIN-CONTAINING PROTEIN 1"/>
    <property type="match status" value="1"/>
</dbReference>
<evidence type="ECO:0000259" key="5">
    <source>
        <dbReference type="PROSITE" id="PS51366"/>
    </source>
</evidence>
<gene>
    <name evidence="6" type="ORF">CALVIDRAFT_544167</name>
</gene>
<dbReference type="Pfam" id="PF02854">
    <property type="entry name" value="MIF4G"/>
    <property type="match status" value="1"/>
</dbReference>
<organism evidence="6 7">
    <name type="scientific">Calocera viscosa (strain TUFC12733)</name>
    <dbReference type="NCBI Taxonomy" id="1330018"/>
    <lineage>
        <taxon>Eukaryota</taxon>
        <taxon>Fungi</taxon>
        <taxon>Dikarya</taxon>
        <taxon>Basidiomycota</taxon>
        <taxon>Agaricomycotina</taxon>
        <taxon>Dacrymycetes</taxon>
        <taxon>Dacrymycetales</taxon>
        <taxon>Dacrymycetaceae</taxon>
        <taxon>Calocera</taxon>
    </lineage>
</organism>
<dbReference type="InterPro" id="IPR003891">
    <property type="entry name" value="Initiation_fac_eIF4g_MI"/>
</dbReference>
<dbReference type="STRING" id="1330018.A0A167R6W4"/>
<evidence type="ECO:0000313" key="6">
    <source>
        <dbReference type="EMBL" id="KZP00620.1"/>
    </source>
</evidence>
<protein>
    <submittedName>
        <fullName evidence="6">ARM repeat-containing protein</fullName>
    </submittedName>
</protein>
<reference evidence="6 7" key="1">
    <citation type="journal article" date="2016" name="Mol. Biol. Evol.">
        <title>Comparative Genomics of Early-Diverging Mushroom-Forming Fungi Provides Insights into the Origins of Lignocellulose Decay Capabilities.</title>
        <authorList>
            <person name="Nagy L.G."/>
            <person name="Riley R."/>
            <person name="Tritt A."/>
            <person name="Adam C."/>
            <person name="Daum C."/>
            <person name="Floudas D."/>
            <person name="Sun H."/>
            <person name="Yadav J.S."/>
            <person name="Pangilinan J."/>
            <person name="Larsson K.H."/>
            <person name="Matsuura K."/>
            <person name="Barry K."/>
            <person name="Labutti K."/>
            <person name="Kuo R."/>
            <person name="Ohm R.A."/>
            <person name="Bhattacharya S.S."/>
            <person name="Shirouzu T."/>
            <person name="Yoshinaga Y."/>
            <person name="Martin F.M."/>
            <person name="Grigoriev I.V."/>
            <person name="Hibbett D.S."/>
        </authorList>
    </citation>
    <scope>NUCLEOTIDE SEQUENCE [LARGE SCALE GENOMIC DNA]</scope>
    <source>
        <strain evidence="6 7">TUFC12733</strain>
    </source>
</reference>
<dbReference type="PANTHER" id="PTHR18034">
    <property type="entry name" value="CELL CYCLE CONTROL PROTEIN CWF22-RELATED"/>
    <property type="match status" value="1"/>
</dbReference>
<dbReference type="AlphaFoldDB" id="A0A167R6W4"/>
<dbReference type="InterPro" id="IPR003890">
    <property type="entry name" value="MIF4G-like_typ-3"/>
</dbReference>
<sequence>MFVELDSDDGEDEGDSDEEEVEVTEEGEEVASEEFAGFSDDDDTPEVVDANTDEKAPTLTTPPKTAGAAYVPPHLRAKQAAAGPNSETADQIKLKRQAQGLLNRLTEQNIASILSEIEALYRNFSRNDVTTILTNLVLETISARSNLLDSFVILYAALIASLTKIVGIEFGASFLFDLVTSYQKHYSALPAAEVADVATEDERGKECTNLIVLLSELYNFQVISSVLLYDVIRDLLEGDLAEFNVELLLKLLKNSGAQLRHDDPKALNDIVAIVQQKTSTQDATSLGSRTKFMLETLSNLKSSKSKAVQNQAVATEATNRMKRFLGGLGKSHTIRSHDSLRVSLSDLLSSDQKGKWWLVGAAWSGDPLVDHKLEIAEEKTAAISENAILKLAKKQGMNTDIRRKIFVVLMSSEDYVNAHERLDQLNLTEVQQREIIRVLLHCCGTEKTYNPFYALVAQDLCKTSHSHKVTLQFCLWDFLRELGETDVGGAEIVKSAQDKEDVVKFDVSATKGRIQNLAKAFAWLVAKSASNLMIFRPVTFPALQPRTIAFFQTFLVYMILDTQLRTPVIDLDSKAQLPKKHSVEALEQTVIKAASNGGLAKGLLYFISKLAPPVEEYPLAVAETIEWGLDVMKDTLKTGMDLATTLA</sequence>
<dbReference type="InterPro" id="IPR016024">
    <property type="entry name" value="ARM-type_fold"/>
</dbReference>
<dbReference type="GO" id="GO:0003723">
    <property type="term" value="F:RNA binding"/>
    <property type="evidence" value="ECO:0007669"/>
    <property type="project" value="InterPro"/>
</dbReference>
<feature type="region of interest" description="Disordered" evidence="4">
    <location>
        <begin position="1"/>
        <end position="69"/>
    </location>
</feature>
<evidence type="ECO:0000256" key="1">
    <source>
        <dbReference type="ARBA" id="ARBA00004604"/>
    </source>
</evidence>
<dbReference type="SMART" id="SM00544">
    <property type="entry name" value="MA3"/>
    <property type="match status" value="1"/>
</dbReference>
<name>A0A167R6W4_CALVF</name>
<accession>A0A167R6W4</accession>
<dbReference type="SUPFAM" id="SSF48371">
    <property type="entry name" value="ARM repeat"/>
    <property type="match status" value="1"/>
</dbReference>
<dbReference type="EMBL" id="KV417269">
    <property type="protein sequence ID" value="KZP00620.1"/>
    <property type="molecule type" value="Genomic_DNA"/>
</dbReference>
<comment type="similarity">
    <text evidence="2">Belongs to the CWC22 family.</text>
</comment>
<feature type="compositionally biased region" description="Acidic residues" evidence="4">
    <location>
        <begin position="1"/>
        <end position="32"/>
    </location>
</feature>
<dbReference type="InterPro" id="IPR050781">
    <property type="entry name" value="CWC22_splicing_factor"/>
</dbReference>
<comment type="subcellular location">
    <subcellularLocation>
        <location evidence="1">Nucleus</location>
        <location evidence="1">Nucleolus</location>
    </subcellularLocation>
</comment>
<dbReference type="GO" id="GO:0042274">
    <property type="term" value="P:ribosomal small subunit biogenesis"/>
    <property type="evidence" value="ECO:0007669"/>
    <property type="project" value="TreeGrafter"/>
</dbReference>
<dbReference type="OrthoDB" id="361797at2759"/>
<keyword evidence="3" id="KW-0539">Nucleus</keyword>
<dbReference type="SMART" id="SM00543">
    <property type="entry name" value="MIF4G"/>
    <property type="match status" value="1"/>
</dbReference>
<feature type="domain" description="MI" evidence="5">
    <location>
        <begin position="400"/>
        <end position="540"/>
    </location>
</feature>